<gene>
    <name evidence="2" type="ORF">CRG98_000931</name>
</gene>
<feature type="region of interest" description="Disordered" evidence="1">
    <location>
        <begin position="1"/>
        <end position="21"/>
    </location>
</feature>
<evidence type="ECO:0000313" key="3">
    <source>
        <dbReference type="Proteomes" id="UP000233551"/>
    </source>
</evidence>
<evidence type="ECO:0000256" key="1">
    <source>
        <dbReference type="SAM" id="MobiDB-lite"/>
    </source>
</evidence>
<dbReference type="EMBL" id="PGOL01000037">
    <property type="protein sequence ID" value="PKI78706.1"/>
    <property type="molecule type" value="Genomic_DNA"/>
</dbReference>
<protein>
    <submittedName>
        <fullName evidence="2">Uncharacterized protein</fullName>
    </submittedName>
</protein>
<organism evidence="2 3">
    <name type="scientific">Punica granatum</name>
    <name type="common">Pomegranate</name>
    <dbReference type="NCBI Taxonomy" id="22663"/>
    <lineage>
        <taxon>Eukaryota</taxon>
        <taxon>Viridiplantae</taxon>
        <taxon>Streptophyta</taxon>
        <taxon>Embryophyta</taxon>
        <taxon>Tracheophyta</taxon>
        <taxon>Spermatophyta</taxon>
        <taxon>Magnoliopsida</taxon>
        <taxon>eudicotyledons</taxon>
        <taxon>Gunneridae</taxon>
        <taxon>Pentapetalae</taxon>
        <taxon>rosids</taxon>
        <taxon>malvids</taxon>
        <taxon>Myrtales</taxon>
        <taxon>Lythraceae</taxon>
        <taxon>Punica</taxon>
    </lineage>
</organism>
<dbReference type="AlphaFoldDB" id="A0A2I0LEQ4"/>
<reference evidence="2 3" key="1">
    <citation type="submission" date="2017-11" db="EMBL/GenBank/DDBJ databases">
        <title>De-novo sequencing of pomegranate (Punica granatum L.) genome.</title>
        <authorList>
            <person name="Akparov Z."/>
            <person name="Amiraslanov A."/>
            <person name="Hajiyeva S."/>
            <person name="Abbasov M."/>
            <person name="Kaur K."/>
            <person name="Hamwieh A."/>
            <person name="Solovyev V."/>
            <person name="Salamov A."/>
            <person name="Braich B."/>
            <person name="Kosarev P."/>
            <person name="Mahmoud A."/>
            <person name="Hajiyev E."/>
            <person name="Babayeva S."/>
            <person name="Izzatullayeva V."/>
            <person name="Mammadov A."/>
            <person name="Mammadov A."/>
            <person name="Sharifova S."/>
            <person name="Ojaghi J."/>
            <person name="Eynullazada K."/>
            <person name="Bayramov B."/>
            <person name="Abdulazimova A."/>
            <person name="Shahmuradov I."/>
        </authorList>
    </citation>
    <scope>NUCLEOTIDE SEQUENCE [LARGE SCALE GENOMIC DNA]</scope>
    <source>
        <strain evidence="3">cv. AG2017</strain>
        <tissue evidence="2">Leaf</tissue>
    </source>
</reference>
<sequence>MGRTKFHRSPSVCPDARLHPNHCMPNNRRIGNLGGMQCSALRLLLHPHHSPAVRSNPPAVAWTLPQRGKSLWTLQMVPRA</sequence>
<evidence type="ECO:0000313" key="2">
    <source>
        <dbReference type="EMBL" id="PKI78706.1"/>
    </source>
</evidence>
<proteinExistence type="predicted"/>
<comment type="caution">
    <text evidence="2">The sequence shown here is derived from an EMBL/GenBank/DDBJ whole genome shotgun (WGS) entry which is preliminary data.</text>
</comment>
<accession>A0A2I0LEQ4</accession>
<name>A0A2I0LEQ4_PUNGR</name>
<keyword evidence="3" id="KW-1185">Reference proteome</keyword>
<dbReference type="Proteomes" id="UP000233551">
    <property type="component" value="Unassembled WGS sequence"/>
</dbReference>